<dbReference type="OMA" id="HRERTKI"/>
<organism evidence="3 4">
    <name type="scientific">Coffea canephora</name>
    <name type="common">Robusta coffee</name>
    <dbReference type="NCBI Taxonomy" id="49390"/>
    <lineage>
        <taxon>Eukaryota</taxon>
        <taxon>Viridiplantae</taxon>
        <taxon>Streptophyta</taxon>
        <taxon>Embryophyta</taxon>
        <taxon>Tracheophyta</taxon>
        <taxon>Spermatophyta</taxon>
        <taxon>Magnoliopsida</taxon>
        <taxon>eudicotyledons</taxon>
        <taxon>Gunneridae</taxon>
        <taxon>Pentapetalae</taxon>
        <taxon>asterids</taxon>
        <taxon>lamiids</taxon>
        <taxon>Gentianales</taxon>
        <taxon>Rubiaceae</taxon>
        <taxon>Ixoroideae</taxon>
        <taxon>Gardenieae complex</taxon>
        <taxon>Bertiereae - Coffeeae clade</taxon>
        <taxon>Coffeeae</taxon>
        <taxon>Coffea</taxon>
    </lineage>
</organism>
<protein>
    <recommendedName>
        <fullName evidence="5">Hydroxyproline-rich glycoprotein family protein</fullName>
    </recommendedName>
</protein>
<dbReference type="EMBL" id="HG739175">
    <property type="protein sequence ID" value="CDP14750.1"/>
    <property type="molecule type" value="Genomic_DNA"/>
</dbReference>
<dbReference type="PANTHER" id="PTHR31342:SF16">
    <property type="entry name" value="TALIN_MIDDLE DOMAIN-CONTAINING PROTEIN"/>
    <property type="match status" value="1"/>
</dbReference>
<dbReference type="PANTHER" id="PTHR31342">
    <property type="entry name" value="PROTEIN CHUP1, CHLOROPLASTIC"/>
    <property type="match status" value="1"/>
</dbReference>
<accession>A0A068V1W0</accession>
<dbReference type="AlphaFoldDB" id="A0A068V1W0"/>
<dbReference type="InterPro" id="IPR040265">
    <property type="entry name" value="CHUP1/IPGA1-like"/>
</dbReference>
<feature type="compositionally biased region" description="Polar residues" evidence="2">
    <location>
        <begin position="279"/>
        <end position="297"/>
    </location>
</feature>
<gene>
    <name evidence="3" type="ORF">GSCOC_T00042197001</name>
</gene>
<dbReference type="Proteomes" id="UP000295252">
    <property type="component" value="Chromosome VII"/>
</dbReference>
<dbReference type="PhylomeDB" id="A0A068V1W0"/>
<feature type="compositionally biased region" description="Pro residues" evidence="2">
    <location>
        <begin position="317"/>
        <end position="333"/>
    </location>
</feature>
<dbReference type="OrthoDB" id="2020598at2759"/>
<evidence type="ECO:0000256" key="2">
    <source>
        <dbReference type="SAM" id="MobiDB-lite"/>
    </source>
</evidence>
<dbReference type="STRING" id="49390.A0A068V1W0"/>
<dbReference type="InParanoid" id="A0A068V1W0"/>
<keyword evidence="1" id="KW-0175">Coiled coil</keyword>
<evidence type="ECO:0008006" key="5">
    <source>
        <dbReference type="Google" id="ProtNLM"/>
    </source>
</evidence>
<name>A0A068V1W0_COFCA</name>
<evidence type="ECO:0000313" key="3">
    <source>
        <dbReference type="EMBL" id="CDP14750.1"/>
    </source>
</evidence>
<reference evidence="4" key="1">
    <citation type="journal article" date="2014" name="Science">
        <title>The coffee genome provides insight into the convergent evolution of caffeine biosynthesis.</title>
        <authorList>
            <person name="Denoeud F."/>
            <person name="Carretero-Paulet L."/>
            <person name="Dereeper A."/>
            <person name="Droc G."/>
            <person name="Guyot R."/>
            <person name="Pietrella M."/>
            <person name="Zheng C."/>
            <person name="Alberti A."/>
            <person name="Anthony F."/>
            <person name="Aprea G."/>
            <person name="Aury J.M."/>
            <person name="Bento P."/>
            <person name="Bernard M."/>
            <person name="Bocs S."/>
            <person name="Campa C."/>
            <person name="Cenci A."/>
            <person name="Combes M.C."/>
            <person name="Crouzillat D."/>
            <person name="Da Silva C."/>
            <person name="Daddiego L."/>
            <person name="De Bellis F."/>
            <person name="Dussert S."/>
            <person name="Garsmeur O."/>
            <person name="Gayraud T."/>
            <person name="Guignon V."/>
            <person name="Jahn K."/>
            <person name="Jamilloux V."/>
            <person name="Joet T."/>
            <person name="Labadie K."/>
            <person name="Lan T."/>
            <person name="Leclercq J."/>
            <person name="Lepelley M."/>
            <person name="Leroy T."/>
            <person name="Li L.T."/>
            <person name="Librado P."/>
            <person name="Lopez L."/>
            <person name="Munoz A."/>
            <person name="Noel B."/>
            <person name="Pallavicini A."/>
            <person name="Perrotta G."/>
            <person name="Poncet V."/>
            <person name="Pot D."/>
            <person name="Priyono X."/>
            <person name="Rigoreau M."/>
            <person name="Rouard M."/>
            <person name="Rozas J."/>
            <person name="Tranchant-Dubreuil C."/>
            <person name="VanBuren R."/>
            <person name="Zhang Q."/>
            <person name="Andrade A.C."/>
            <person name="Argout X."/>
            <person name="Bertrand B."/>
            <person name="de Kochko A."/>
            <person name="Graziosi G."/>
            <person name="Henry R.J."/>
            <person name="Jayarama X."/>
            <person name="Ming R."/>
            <person name="Nagai C."/>
            <person name="Rounsley S."/>
            <person name="Sankoff D."/>
            <person name="Giuliano G."/>
            <person name="Albert V.A."/>
            <person name="Wincker P."/>
            <person name="Lashermes P."/>
        </authorList>
    </citation>
    <scope>NUCLEOTIDE SEQUENCE [LARGE SCALE GENOMIC DNA]</scope>
    <source>
        <strain evidence="4">cv. DH200-94</strain>
    </source>
</reference>
<dbReference type="Gramene" id="CDP14750">
    <property type="protein sequence ID" value="CDP14750"/>
    <property type="gene ID" value="GSCOC_T00042197001"/>
</dbReference>
<keyword evidence="4" id="KW-1185">Reference proteome</keyword>
<sequence length="639" mass="71033">MARGLYPAPSSLLRQSSCKRQAKVSMNMSKVNKEATGLEVANSRGGIGDLMLMFELRKKIMTFRDILHLPPCANATAIAELVVRTLEDLKKLYPSILPNIEESKEVSLQQEMSNLYEALKSIGDVWDNNRMLVADSVHSADVSSNATNSKQLGGRVIEELDNMIKTARQNFDVKHEDEKSNKDVLREMSADIKNTCSSPASPNSVPPGLKKPSAVADASNPLPTLLQTVEKCISTDICPVVSLQGTVPVKEGRKKADEQTENFSKAKSTTEGSPRIATNEVTSSPKSGINPKSNLSDMLNARRPKEASRSLSLPSIPTSPVPLAAPRPPPPPTVGVSRLNGTAPPPPPPPGLGVRKFPSLKRSNSKLRRSNHMGNLYRNLKRKLEGSNVTDAISNKINRRVGGLTSIKQGMAAALAEMTKRSAYFHQIEEDVHKHSEMIMKLGDDICSFKTKDMAELQKFRRDVEKHLEELSDETQVLARFEDFPTKKLESLRIAAALHSKLEGIAFTLEHWKTGPPVEMMLDKVERYFNKIKVDIELLDRSKDEDSKHLRSHDIDFDFNILIRIKELMVDVSSACMELALKVTIQERREATEGKRKALTKLLWRAFQLAFRVYTFAGGQDERADSLTKELGRVLHSDA</sequence>
<evidence type="ECO:0000256" key="1">
    <source>
        <dbReference type="ARBA" id="ARBA00023054"/>
    </source>
</evidence>
<feature type="compositionally biased region" description="Polar residues" evidence="2">
    <location>
        <begin position="261"/>
        <end position="272"/>
    </location>
</feature>
<feature type="region of interest" description="Disordered" evidence="2">
    <location>
        <begin position="193"/>
        <end position="216"/>
    </location>
</feature>
<feature type="compositionally biased region" description="Polar residues" evidence="2">
    <location>
        <begin position="193"/>
        <end position="203"/>
    </location>
</feature>
<feature type="region of interest" description="Disordered" evidence="2">
    <location>
        <begin position="249"/>
        <end position="369"/>
    </location>
</feature>
<evidence type="ECO:0000313" key="4">
    <source>
        <dbReference type="Proteomes" id="UP000295252"/>
    </source>
</evidence>
<proteinExistence type="predicted"/>